<proteinExistence type="predicted"/>
<name>A0AAV2I4Q7_LYMST</name>
<dbReference type="Proteomes" id="UP001497497">
    <property type="component" value="Unassembled WGS sequence"/>
</dbReference>
<evidence type="ECO:0000256" key="1">
    <source>
        <dbReference type="SAM" id="SignalP"/>
    </source>
</evidence>
<accession>A0AAV2I4Q7</accession>
<keyword evidence="1" id="KW-0732">Signal</keyword>
<organism evidence="2 3">
    <name type="scientific">Lymnaea stagnalis</name>
    <name type="common">Great pond snail</name>
    <name type="synonym">Helix stagnalis</name>
    <dbReference type="NCBI Taxonomy" id="6523"/>
    <lineage>
        <taxon>Eukaryota</taxon>
        <taxon>Metazoa</taxon>
        <taxon>Spiralia</taxon>
        <taxon>Lophotrochozoa</taxon>
        <taxon>Mollusca</taxon>
        <taxon>Gastropoda</taxon>
        <taxon>Heterobranchia</taxon>
        <taxon>Euthyneura</taxon>
        <taxon>Panpulmonata</taxon>
        <taxon>Hygrophila</taxon>
        <taxon>Lymnaeoidea</taxon>
        <taxon>Lymnaeidae</taxon>
        <taxon>Lymnaea</taxon>
    </lineage>
</organism>
<reference evidence="2 3" key="1">
    <citation type="submission" date="2024-04" db="EMBL/GenBank/DDBJ databases">
        <authorList>
            <consortium name="Genoscope - CEA"/>
            <person name="William W."/>
        </authorList>
    </citation>
    <scope>NUCLEOTIDE SEQUENCE [LARGE SCALE GENOMIC DNA]</scope>
</reference>
<sequence>MINATMRRHTPSGLFIVVMLLKLNSFSVAISCTGDPCNIIKCPDVSQENCKGKIISRGALCGCCDLCATVLNAGDVCSGLSLLGFQGPEVCPDGYECEFTSQKCELKPKETEE</sequence>
<evidence type="ECO:0000313" key="2">
    <source>
        <dbReference type="EMBL" id="CAL1541708.1"/>
    </source>
</evidence>
<evidence type="ECO:0000313" key="3">
    <source>
        <dbReference type="Proteomes" id="UP001497497"/>
    </source>
</evidence>
<protein>
    <recommendedName>
        <fullName evidence="4">IGFBP N-terminal domain-containing protein</fullName>
    </recommendedName>
</protein>
<gene>
    <name evidence="2" type="ORF">GSLYS_00015314001</name>
</gene>
<dbReference type="EMBL" id="CAXITT010000448">
    <property type="protein sequence ID" value="CAL1541708.1"/>
    <property type="molecule type" value="Genomic_DNA"/>
</dbReference>
<dbReference type="AlphaFoldDB" id="A0AAV2I4Q7"/>
<feature type="chain" id="PRO_5043965603" description="IGFBP N-terminal domain-containing protein" evidence="1">
    <location>
        <begin position="30"/>
        <end position="113"/>
    </location>
</feature>
<feature type="signal peptide" evidence="1">
    <location>
        <begin position="1"/>
        <end position="29"/>
    </location>
</feature>
<keyword evidence="3" id="KW-1185">Reference proteome</keyword>
<comment type="caution">
    <text evidence="2">The sequence shown here is derived from an EMBL/GenBank/DDBJ whole genome shotgun (WGS) entry which is preliminary data.</text>
</comment>
<evidence type="ECO:0008006" key="4">
    <source>
        <dbReference type="Google" id="ProtNLM"/>
    </source>
</evidence>